<dbReference type="Proteomes" id="UP000023152">
    <property type="component" value="Unassembled WGS sequence"/>
</dbReference>
<protein>
    <recommendedName>
        <fullName evidence="3">Kelch motif family protein</fullName>
    </recommendedName>
</protein>
<dbReference type="AlphaFoldDB" id="X6PE94"/>
<organism evidence="1 2">
    <name type="scientific">Reticulomyxa filosa</name>
    <dbReference type="NCBI Taxonomy" id="46433"/>
    <lineage>
        <taxon>Eukaryota</taxon>
        <taxon>Sar</taxon>
        <taxon>Rhizaria</taxon>
        <taxon>Retaria</taxon>
        <taxon>Foraminifera</taxon>
        <taxon>Monothalamids</taxon>
        <taxon>Reticulomyxidae</taxon>
        <taxon>Reticulomyxa</taxon>
    </lineage>
</organism>
<evidence type="ECO:0000313" key="1">
    <source>
        <dbReference type="EMBL" id="ETO36002.1"/>
    </source>
</evidence>
<proteinExistence type="predicted"/>
<sequence>MSNQTFQILKELPTPLYRSQGVLHKHEFLICGGRDEKACYSYHTLKNEYKFICEYPSHVKLDGHCVVKLVDNNKDSDQITLLSFGGECKHTLVMKYVSVWSNTLDISKKSNKINNYNQWIPFTNNHNHPIIIGRDNDNYLGVRAVIGGSNNHLLFIICYPRNISIFDLNAFQFIKHDTLPANFIRGHCFVSKSENEQGQEMMKKNKQNYEMLLFCRKTGLSIEYDENNNNFQFHQLPVCKDIAPFNGYAYVYINDVILFFGGCNWICSVISTSVHKYSIREKKWITFKNVLPIPLCDCFVTLNNDNNYIYIIGGYNDGDVISTNMKMRLSELICHIQVSFLL</sequence>
<accession>X6PE94</accession>
<keyword evidence="2" id="KW-1185">Reference proteome</keyword>
<dbReference type="InterPro" id="IPR015915">
    <property type="entry name" value="Kelch-typ_b-propeller"/>
</dbReference>
<comment type="caution">
    <text evidence="1">The sequence shown here is derived from an EMBL/GenBank/DDBJ whole genome shotgun (WGS) entry which is preliminary data.</text>
</comment>
<dbReference type="EMBL" id="ASPP01001086">
    <property type="protein sequence ID" value="ETO36002.1"/>
    <property type="molecule type" value="Genomic_DNA"/>
</dbReference>
<dbReference type="Gene3D" id="2.120.10.80">
    <property type="entry name" value="Kelch-type beta propeller"/>
    <property type="match status" value="2"/>
</dbReference>
<name>X6PE94_RETFI</name>
<gene>
    <name evidence="1" type="ORF">RFI_01059</name>
</gene>
<evidence type="ECO:0000313" key="2">
    <source>
        <dbReference type="Proteomes" id="UP000023152"/>
    </source>
</evidence>
<dbReference type="SUPFAM" id="SSF50965">
    <property type="entry name" value="Galactose oxidase, central domain"/>
    <property type="match status" value="1"/>
</dbReference>
<dbReference type="InterPro" id="IPR011043">
    <property type="entry name" value="Gal_Oxase/kelch_b-propeller"/>
</dbReference>
<evidence type="ECO:0008006" key="3">
    <source>
        <dbReference type="Google" id="ProtNLM"/>
    </source>
</evidence>
<reference evidence="1 2" key="1">
    <citation type="journal article" date="2013" name="Curr. Biol.">
        <title>The Genome of the Foraminiferan Reticulomyxa filosa.</title>
        <authorList>
            <person name="Glockner G."/>
            <person name="Hulsmann N."/>
            <person name="Schleicher M."/>
            <person name="Noegel A.A."/>
            <person name="Eichinger L."/>
            <person name="Gallinger C."/>
            <person name="Pawlowski J."/>
            <person name="Sierra R."/>
            <person name="Euteneuer U."/>
            <person name="Pillet L."/>
            <person name="Moustafa A."/>
            <person name="Platzer M."/>
            <person name="Groth M."/>
            <person name="Szafranski K."/>
            <person name="Schliwa M."/>
        </authorList>
    </citation>
    <scope>NUCLEOTIDE SEQUENCE [LARGE SCALE GENOMIC DNA]</scope>
</reference>